<dbReference type="Pfam" id="PF01987">
    <property type="entry name" value="AIM24"/>
    <property type="match status" value="1"/>
</dbReference>
<evidence type="ECO:0000313" key="2">
    <source>
        <dbReference type="EMBL" id="CAH0378154.1"/>
    </source>
</evidence>
<organism evidence="2 3">
    <name type="scientific">Pelagomonas calceolata</name>
    <dbReference type="NCBI Taxonomy" id="35677"/>
    <lineage>
        <taxon>Eukaryota</taxon>
        <taxon>Sar</taxon>
        <taxon>Stramenopiles</taxon>
        <taxon>Ochrophyta</taxon>
        <taxon>Pelagophyceae</taxon>
        <taxon>Pelagomonadales</taxon>
        <taxon>Pelagomonadaceae</taxon>
        <taxon>Pelagomonas</taxon>
    </lineage>
</organism>
<dbReference type="InterPro" id="IPR002838">
    <property type="entry name" value="AIM24"/>
</dbReference>
<feature type="non-terminal residue" evidence="2">
    <location>
        <position position="1"/>
    </location>
</feature>
<keyword evidence="3" id="KW-1185">Reference proteome</keyword>
<dbReference type="OrthoDB" id="1705416at2759"/>
<evidence type="ECO:0008006" key="4">
    <source>
        <dbReference type="Google" id="ProtNLM"/>
    </source>
</evidence>
<dbReference type="Gene3D" id="3.60.160.10">
    <property type="entry name" value="Mitochondrial biogenesis AIM24"/>
    <property type="match status" value="1"/>
</dbReference>
<accession>A0A8J2SVI6</accession>
<dbReference type="PANTHER" id="PTHR43657:SF1">
    <property type="entry name" value="ALTERED INHERITANCE OF MITOCHONDRIA PROTEIN 24, MITOCHONDRIAL"/>
    <property type="match status" value="1"/>
</dbReference>
<reference evidence="2" key="1">
    <citation type="submission" date="2021-11" db="EMBL/GenBank/DDBJ databases">
        <authorList>
            <consortium name="Genoscope - CEA"/>
            <person name="William W."/>
        </authorList>
    </citation>
    <scope>NUCLEOTIDE SEQUENCE</scope>
</reference>
<dbReference type="Proteomes" id="UP000789595">
    <property type="component" value="Unassembled WGS sequence"/>
</dbReference>
<evidence type="ECO:0000313" key="3">
    <source>
        <dbReference type="Proteomes" id="UP000789595"/>
    </source>
</evidence>
<dbReference type="SUPFAM" id="SSF51219">
    <property type="entry name" value="TRAP-like"/>
    <property type="match status" value="1"/>
</dbReference>
<dbReference type="PANTHER" id="PTHR43657">
    <property type="entry name" value="TRYPTOPHAN RNA-BINDING ATTENUATOR PROTEIN-LIKE PROTEIN"/>
    <property type="match status" value="1"/>
</dbReference>
<protein>
    <recommendedName>
        <fullName evidence="4">Altered inheritance of mitochondria protein 24, mitochondrial</fullName>
    </recommendedName>
</protein>
<name>A0A8J2SVI6_9STRA</name>
<gene>
    <name evidence="2" type="ORF">PECAL_5P26740</name>
</gene>
<comment type="caution">
    <text evidence="2">The sequence shown here is derived from an EMBL/GenBank/DDBJ whole genome shotgun (WGS) entry which is preliminary data.</text>
</comment>
<dbReference type="EMBL" id="CAKKNE010000005">
    <property type="protein sequence ID" value="CAH0378154.1"/>
    <property type="molecule type" value="Genomic_DNA"/>
</dbReference>
<dbReference type="InterPro" id="IPR036983">
    <property type="entry name" value="AIM24_sf"/>
</dbReference>
<dbReference type="AlphaFoldDB" id="A0A8J2SVI6"/>
<feature type="region of interest" description="Disordered" evidence="1">
    <location>
        <begin position="1"/>
        <end position="26"/>
    </location>
</feature>
<evidence type="ECO:0000256" key="1">
    <source>
        <dbReference type="SAM" id="MobiDB-lite"/>
    </source>
</evidence>
<proteinExistence type="predicted"/>
<feature type="compositionally biased region" description="Basic and acidic residues" evidence="1">
    <location>
        <begin position="1"/>
        <end position="11"/>
    </location>
</feature>
<sequence length="303" mass="32628">ARRLASKDPEKQGSLSRTRAPAPWTPKPVTMAMPVAHVIPPSLRAFGIDEVQPQQKLDPNKYEVLGQDMQVLRIHLNRGEKALAEPGAMVYMSENVEAGCDSAKWWPRCMGCEPCCFATFEAKGDGAYVGLTPNRPAKVLPLVLGGRRFLGKKGMYFASTGHVDVDFNMDLNPVTCCCGGQGMIRQVLKGDGIAFIGAMGVLTHKVLAPGEKLIVDTNSVVAWEETVEYGVKKNSGGLCMCCCGGEGFFSTQLTGPGEVYVQSYSHAKFKQYAVDWYLGAHPMTRQGGAAFGGAAPAAEMDRS</sequence>
<dbReference type="InterPro" id="IPR016031">
    <property type="entry name" value="Trp_RNA-bd_attenuator-like_dom"/>
</dbReference>